<dbReference type="eggNOG" id="KOG0116">
    <property type="taxonomic scope" value="Eukaryota"/>
</dbReference>
<feature type="compositionally biased region" description="Low complexity" evidence="3">
    <location>
        <begin position="178"/>
        <end position="235"/>
    </location>
</feature>
<dbReference type="InterPro" id="IPR032710">
    <property type="entry name" value="NTF2-like_dom_sf"/>
</dbReference>
<organism evidence="6 7">
    <name type="scientific">Ectocarpus siliculosus</name>
    <name type="common">Brown alga</name>
    <name type="synonym">Conferva siliculosa</name>
    <dbReference type="NCBI Taxonomy" id="2880"/>
    <lineage>
        <taxon>Eukaryota</taxon>
        <taxon>Sar</taxon>
        <taxon>Stramenopiles</taxon>
        <taxon>Ochrophyta</taxon>
        <taxon>PX clade</taxon>
        <taxon>Phaeophyceae</taxon>
        <taxon>Ectocarpales</taxon>
        <taxon>Ectocarpaceae</taxon>
        <taxon>Ectocarpus</taxon>
    </lineage>
</organism>
<dbReference type="SUPFAM" id="SSF54928">
    <property type="entry name" value="RNA-binding domain, RBD"/>
    <property type="match status" value="1"/>
</dbReference>
<dbReference type="SUPFAM" id="SSF54427">
    <property type="entry name" value="NTF2-like"/>
    <property type="match status" value="1"/>
</dbReference>
<sequence>MSTKRGAPAPAVVGSHFVKQYYGEVLSKKPVELHRFYKDESTFCHASGTKEEEPVSGLEDIKAKIKHLGLGGATVDLGCGSVDAQPSEGGGVLLMVTGSITIANTDPRQFCQTFFLARQHQDNDRHNYFVRNDIFRFLDVLPEVVQAALKARDEEDGSTARSALPPAEESSKPESVGEETVAAAVTQVHVQDTPVPQQTTASPVATAAVPESSPPAMAAGAAPPSESQVAASTDADADAGAATAATAAATVTAPAAVAGLDNGSADKTPAAKVPPSPVGASTPAESTETAAAEAAPPASPLPPAAPAAPPAPMTYASLAKSWATVAADSGSGVGAAAAVGAPASAASPSGNGNGIATSNGGWGAPDPAAAAAGAVAGGAVLTIEQPVGQPGPGVVQHGSRPSSATGKGQKGPGAYIPHHASPAVAASAAAAREAAAAGNGEIMPATSLFVRKVDMTIDRDEMIAHFSAYGEVTGISMNPTRGYAFIDYRTNECVQIALSTKEHYVNRKLLVVEERHSPMVQRNSRGEHGGGRGGRNGGRGRVSSGRDGRDGDRRPTGRGGRDRPDGPKDGGYRARGRAEA</sequence>
<dbReference type="CDD" id="cd00780">
    <property type="entry name" value="NTF2"/>
    <property type="match status" value="1"/>
</dbReference>
<dbReference type="InterPro" id="IPR039539">
    <property type="entry name" value="Ras_GTPase_bind_prot"/>
</dbReference>
<evidence type="ECO:0000313" key="6">
    <source>
        <dbReference type="EMBL" id="CBJ29085.1"/>
    </source>
</evidence>
<dbReference type="GO" id="GO:0005829">
    <property type="term" value="C:cytosol"/>
    <property type="evidence" value="ECO:0007669"/>
    <property type="project" value="TreeGrafter"/>
</dbReference>
<feature type="compositionally biased region" description="Low complexity" evidence="3">
    <location>
        <begin position="280"/>
        <end position="296"/>
    </location>
</feature>
<dbReference type="PANTHER" id="PTHR10693:SF20">
    <property type="entry name" value="AT27578P"/>
    <property type="match status" value="1"/>
</dbReference>
<accession>D7FJI2</accession>
<name>D7FJI2_ECTSI</name>
<dbReference type="InterPro" id="IPR035979">
    <property type="entry name" value="RBD_domain_sf"/>
</dbReference>
<feature type="region of interest" description="Disordered" evidence="3">
    <location>
        <begin position="266"/>
        <end position="310"/>
    </location>
</feature>
<dbReference type="InterPro" id="IPR002075">
    <property type="entry name" value="NTF2_dom"/>
</dbReference>
<feature type="compositionally biased region" description="Basic and acidic residues" evidence="3">
    <location>
        <begin position="544"/>
        <end position="580"/>
    </location>
</feature>
<dbReference type="Gene3D" id="3.10.450.50">
    <property type="match status" value="1"/>
</dbReference>
<feature type="domain" description="RRM" evidence="4">
    <location>
        <begin position="446"/>
        <end position="517"/>
    </location>
</feature>
<dbReference type="GO" id="GO:0003729">
    <property type="term" value="F:mRNA binding"/>
    <property type="evidence" value="ECO:0007669"/>
    <property type="project" value="TreeGrafter"/>
</dbReference>
<evidence type="ECO:0000313" key="7">
    <source>
        <dbReference type="Proteomes" id="UP000002630"/>
    </source>
</evidence>
<proteinExistence type="predicted"/>
<dbReference type="Pfam" id="PF00076">
    <property type="entry name" value="RRM_1"/>
    <property type="match status" value="1"/>
</dbReference>
<feature type="region of interest" description="Disordered" evidence="3">
    <location>
        <begin position="387"/>
        <end position="418"/>
    </location>
</feature>
<dbReference type="SMART" id="SM00360">
    <property type="entry name" value="RRM"/>
    <property type="match status" value="1"/>
</dbReference>
<dbReference type="Proteomes" id="UP000002630">
    <property type="component" value="Unassembled WGS sequence"/>
</dbReference>
<dbReference type="PANTHER" id="PTHR10693">
    <property type="entry name" value="RAS GTPASE-ACTIVATING PROTEIN-BINDING PROTEIN"/>
    <property type="match status" value="1"/>
</dbReference>
<dbReference type="InterPro" id="IPR018222">
    <property type="entry name" value="Nuclear_transport_factor_2_euk"/>
</dbReference>
<gene>
    <name evidence="6" type="ORF">Esi_0134_0019</name>
</gene>
<protein>
    <submittedName>
        <fullName evidence="6">Uncharacterized protein</fullName>
    </submittedName>
</protein>
<keyword evidence="7" id="KW-1185">Reference proteome</keyword>
<feature type="compositionally biased region" description="Gly residues" evidence="3">
    <location>
        <begin position="531"/>
        <end position="540"/>
    </location>
</feature>
<dbReference type="Gene3D" id="3.30.70.330">
    <property type="match status" value="1"/>
</dbReference>
<dbReference type="AlphaFoldDB" id="D7FJI2"/>
<dbReference type="PROSITE" id="PS50177">
    <property type="entry name" value="NTF2_DOMAIN"/>
    <property type="match status" value="1"/>
</dbReference>
<evidence type="ECO:0000259" key="5">
    <source>
        <dbReference type="PROSITE" id="PS50177"/>
    </source>
</evidence>
<dbReference type="GO" id="GO:1990904">
    <property type="term" value="C:ribonucleoprotein complex"/>
    <property type="evidence" value="ECO:0007669"/>
    <property type="project" value="TreeGrafter"/>
</dbReference>
<dbReference type="InterPro" id="IPR012677">
    <property type="entry name" value="Nucleotide-bd_a/b_plait_sf"/>
</dbReference>
<dbReference type="OrthoDB" id="203507at2759"/>
<feature type="region of interest" description="Disordered" evidence="3">
    <location>
        <begin position="516"/>
        <end position="580"/>
    </location>
</feature>
<evidence type="ECO:0000256" key="3">
    <source>
        <dbReference type="SAM" id="MobiDB-lite"/>
    </source>
</evidence>
<keyword evidence="1 2" id="KW-0694">RNA-binding</keyword>
<dbReference type="EMBL" id="FN649760">
    <property type="protein sequence ID" value="CBJ29085.1"/>
    <property type="molecule type" value="Genomic_DNA"/>
</dbReference>
<evidence type="ECO:0000256" key="1">
    <source>
        <dbReference type="ARBA" id="ARBA00022884"/>
    </source>
</evidence>
<evidence type="ECO:0000256" key="2">
    <source>
        <dbReference type="PROSITE-ProRule" id="PRU00176"/>
    </source>
</evidence>
<dbReference type="InterPro" id="IPR000504">
    <property type="entry name" value="RRM_dom"/>
</dbReference>
<feature type="compositionally biased region" description="Pro residues" evidence="3">
    <location>
        <begin position="297"/>
        <end position="310"/>
    </location>
</feature>
<reference evidence="6 7" key="1">
    <citation type="journal article" date="2010" name="Nature">
        <title>The Ectocarpus genome and the independent evolution of multicellularity in brown algae.</title>
        <authorList>
            <person name="Cock J.M."/>
            <person name="Sterck L."/>
            <person name="Rouze P."/>
            <person name="Scornet D."/>
            <person name="Allen A.E."/>
            <person name="Amoutzias G."/>
            <person name="Anthouard V."/>
            <person name="Artiguenave F."/>
            <person name="Aury J.M."/>
            <person name="Badger J.H."/>
            <person name="Beszteri B."/>
            <person name="Billiau K."/>
            <person name="Bonnet E."/>
            <person name="Bothwell J.H."/>
            <person name="Bowler C."/>
            <person name="Boyen C."/>
            <person name="Brownlee C."/>
            <person name="Carrano C.J."/>
            <person name="Charrier B."/>
            <person name="Cho G.Y."/>
            <person name="Coelho S.M."/>
            <person name="Collen J."/>
            <person name="Corre E."/>
            <person name="Da Silva C."/>
            <person name="Delage L."/>
            <person name="Delaroque N."/>
            <person name="Dittami S.M."/>
            <person name="Doulbeau S."/>
            <person name="Elias M."/>
            <person name="Farnham G."/>
            <person name="Gachon C.M."/>
            <person name="Gschloessl B."/>
            <person name="Heesch S."/>
            <person name="Jabbari K."/>
            <person name="Jubin C."/>
            <person name="Kawai H."/>
            <person name="Kimura K."/>
            <person name="Kloareg B."/>
            <person name="Kupper F.C."/>
            <person name="Lang D."/>
            <person name="Le Bail A."/>
            <person name="Leblanc C."/>
            <person name="Lerouge P."/>
            <person name="Lohr M."/>
            <person name="Lopez P.J."/>
            <person name="Martens C."/>
            <person name="Maumus F."/>
            <person name="Michel G."/>
            <person name="Miranda-Saavedra D."/>
            <person name="Morales J."/>
            <person name="Moreau H."/>
            <person name="Motomura T."/>
            <person name="Nagasato C."/>
            <person name="Napoli C.A."/>
            <person name="Nelson D.R."/>
            <person name="Nyvall-Collen P."/>
            <person name="Peters A.F."/>
            <person name="Pommier C."/>
            <person name="Potin P."/>
            <person name="Poulain J."/>
            <person name="Quesneville H."/>
            <person name="Read B."/>
            <person name="Rensing S.A."/>
            <person name="Ritter A."/>
            <person name="Rousvoal S."/>
            <person name="Samanta M."/>
            <person name="Samson G."/>
            <person name="Schroeder D.C."/>
            <person name="Segurens B."/>
            <person name="Strittmatter M."/>
            <person name="Tonon T."/>
            <person name="Tregear J.W."/>
            <person name="Valentin K."/>
            <person name="von Dassow P."/>
            <person name="Yamagishi T."/>
            <person name="Van de Peer Y."/>
            <person name="Wincker P."/>
        </authorList>
    </citation>
    <scope>NUCLEOTIDE SEQUENCE [LARGE SCALE GENOMIC DNA]</scope>
    <source>
        <strain evidence="7">Ec32 / CCAP1310/4</strain>
    </source>
</reference>
<evidence type="ECO:0000259" key="4">
    <source>
        <dbReference type="PROSITE" id="PS50102"/>
    </source>
</evidence>
<feature type="domain" description="NTF2" evidence="5">
    <location>
        <begin position="13"/>
        <end position="137"/>
    </location>
</feature>
<dbReference type="PROSITE" id="PS50102">
    <property type="entry name" value="RRM"/>
    <property type="match status" value="1"/>
</dbReference>
<dbReference type="STRING" id="2880.D7FJI2"/>
<feature type="compositionally biased region" description="Low complexity" evidence="3">
    <location>
        <begin position="387"/>
        <end position="396"/>
    </location>
</feature>
<dbReference type="InParanoid" id="D7FJI2"/>
<feature type="region of interest" description="Disordered" evidence="3">
    <location>
        <begin position="151"/>
        <end position="235"/>
    </location>
</feature>
<dbReference type="Pfam" id="PF02136">
    <property type="entry name" value="NTF2"/>
    <property type="match status" value="1"/>
</dbReference>